<evidence type="ECO:0000313" key="5">
    <source>
        <dbReference type="Proteomes" id="UP000620124"/>
    </source>
</evidence>
<sequence>MDWTSQPWYEDICEFLRLLRSPRSAELLPNASTYACNKFEDIMPTVHHDVEVEVTNIIGDSQTENAGKQSTNHLDALEDLHCEKNSTTSVHSQKSAPSTNSHREDGGDVQSHISSVDSLDVAGQSVGGFSFTSEESLGQLDDAQLHDAHDMQEFEPGPDTGQEDMHSEGNSTTSLRRQSSSQASAPSTNSHPEDDIDSWSQLSRTDSLDVTSQNERDIIEEDNNPPENFETEPELEAELRHMPAAINLNGQLLHDPNGSPGPLSTAIERQRRETFDGRLLSLAALLSNLENVRRPTTSEIIDSSIAHLNASRRHRILAAQQLQMMKNEADAIRHEANQWRARAGVLMLEEPIRREAFGIVVRAGELEFEAGDMLEGDSDGDEEHDAPYGTPQYTTDATLAAFDNLVMAVETVERQRRETLNRRFRNLAALLPNLTQIHRPSKLAIVNSSIACLNASRQHRILAAQQLRMLKNEADAIRREANEWRARAGVPIIEEPMRAEALGIVLRGELEFEAVDVLEGDSREDEEHDGPYGAPLWPQYSAEPVDEYALQCSIKHFDTPSGPSFRSI</sequence>
<organism evidence="4 5">
    <name type="scientific">Mycena venus</name>
    <dbReference type="NCBI Taxonomy" id="2733690"/>
    <lineage>
        <taxon>Eukaryota</taxon>
        <taxon>Fungi</taxon>
        <taxon>Dikarya</taxon>
        <taxon>Basidiomycota</taxon>
        <taxon>Agaricomycotina</taxon>
        <taxon>Agaricomycetes</taxon>
        <taxon>Agaricomycetidae</taxon>
        <taxon>Agaricales</taxon>
        <taxon>Marasmiineae</taxon>
        <taxon>Mycenaceae</taxon>
        <taxon>Mycena</taxon>
    </lineage>
</organism>
<feature type="domain" description="BHLH" evidence="3">
    <location>
        <begin position="259"/>
        <end position="311"/>
    </location>
</feature>
<keyword evidence="1" id="KW-0175">Coiled coil</keyword>
<evidence type="ECO:0000256" key="1">
    <source>
        <dbReference type="SAM" id="Coils"/>
    </source>
</evidence>
<accession>A0A8H6YX44</accession>
<dbReference type="Pfam" id="PF00010">
    <property type="entry name" value="HLH"/>
    <property type="match status" value="1"/>
</dbReference>
<evidence type="ECO:0000259" key="3">
    <source>
        <dbReference type="PROSITE" id="PS50888"/>
    </source>
</evidence>
<evidence type="ECO:0000313" key="4">
    <source>
        <dbReference type="EMBL" id="KAF7368700.1"/>
    </source>
</evidence>
<dbReference type="SUPFAM" id="SSF47459">
    <property type="entry name" value="HLH, helix-loop-helix DNA-binding domain"/>
    <property type="match status" value="2"/>
</dbReference>
<feature type="compositionally biased region" description="Polar residues" evidence="2">
    <location>
        <begin position="198"/>
        <end position="213"/>
    </location>
</feature>
<dbReference type="OrthoDB" id="8964853at2759"/>
<evidence type="ECO:0000256" key="2">
    <source>
        <dbReference type="SAM" id="MobiDB-lite"/>
    </source>
</evidence>
<dbReference type="SMART" id="SM00353">
    <property type="entry name" value="HLH"/>
    <property type="match status" value="2"/>
</dbReference>
<dbReference type="Proteomes" id="UP000620124">
    <property type="component" value="Unassembled WGS sequence"/>
</dbReference>
<keyword evidence="5" id="KW-1185">Reference proteome</keyword>
<feature type="compositionally biased region" description="Low complexity" evidence="2">
    <location>
        <begin position="170"/>
        <end position="190"/>
    </location>
</feature>
<dbReference type="GO" id="GO:0046983">
    <property type="term" value="F:protein dimerization activity"/>
    <property type="evidence" value="ECO:0007669"/>
    <property type="project" value="InterPro"/>
</dbReference>
<feature type="compositionally biased region" description="Acidic residues" evidence="2">
    <location>
        <begin position="218"/>
        <end position="234"/>
    </location>
</feature>
<dbReference type="AlphaFoldDB" id="A0A8H6YX44"/>
<dbReference type="Gene3D" id="4.10.280.10">
    <property type="entry name" value="Helix-loop-helix DNA-binding domain"/>
    <property type="match status" value="1"/>
</dbReference>
<dbReference type="EMBL" id="JACAZI010000002">
    <property type="protein sequence ID" value="KAF7368700.1"/>
    <property type="molecule type" value="Genomic_DNA"/>
</dbReference>
<reference evidence="4" key="1">
    <citation type="submission" date="2020-05" db="EMBL/GenBank/DDBJ databases">
        <title>Mycena genomes resolve the evolution of fungal bioluminescence.</title>
        <authorList>
            <person name="Tsai I.J."/>
        </authorList>
    </citation>
    <scope>NUCLEOTIDE SEQUENCE</scope>
    <source>
        <strain evidence="4">CCC161011</strain>
    </source>
</reference>
<feature type="compositionally biased region" description="Polar residues" evidence="2">
    <location>
        <begin position="85"/>
        <end position="100"/>
    </location>
</feature>
<dbReference type="InterPro" id="IPR036638">
    <property type="entry name" value="HLH_DNA-bd_sf"/>
</dbReference>
<feature type="region of interest" description="Disordered" evidence="2">
    <location>
        <begin position="151"/>
        <end position="234"/>
    </location>
</feature>
<dbReference type="CDD" id="cd00083">
    <property type="entry name" value="bHLH_SF"/>
    <property type="match status" value="1"/>
</dbReference>
<gene>
    <name evidence="4" type="ORF">MVEN_00194700</name>
</gene>
<proteinExistence type="predicted"/>
<name>A0A8H6YX44_9AGAR</name>
<feature type="region of interest" description="Disordered" evidence="2">
    <location>
        <begin position="85"/>
        <end position="112"/>
    </location>
</feature>
<protein>
    <submittedName>
        <fullName evidence="4">BHLH domain-containing protein</fullName>
    </submittedName>
</protein>
<comment type="caution">
    <text evidence="4">The sequence shown here is derived from an EMBL/GenBank/DDBJ whole genome shotgun (WGS) entry which is preliminary data.</text>
</comment>
<dbReference type="PROSITE" id="PS50888">
    <property type="entry name" value="BHLH"/>
    <property type="match status" value="2"/>
</dbReference>
<dbReference type="InterPro" id="IPR011598">
    <property type="entry name" value="bHLH_dom"/>
</dbReference>
<feature type="coiled-coil region" evidence="1">
    <location>
        <begin position="460"/>
        <end position="487"/>
    </location>
</feature>
<feature type="domain" description="BHLH" evidence="3">
    <location>
        <begin position="404"/>
        <end position="456"/>
    </location>
</feature>